<gene>
    <name evidence="11" type="primary">xerC</name>
    <name evidence="9" type="ORF">D3871_25125</name>
    <name evidence="10" type="ORF">D3871_25280</name>
    <name evidence="11" type="ORF">D3871_25315</name>
</gene>
<keyword evidence="12" id="KW-1185">Reference proteome</keyword>
<dbReference type="AlphaFoldDB" id="A0A3A3FKW2"/>
<dbReference type="InterPro" id="IPR011010">
    <property type="entry name" value="DNA_brk_join_enz"/>
</dbReference>
<evidence type="ECO:0000313" key="10">
    <source>
        <dbReference type="EMBL" id="RJF91978.1"/>
    </source>
</evidence>
<dbReference type="InterPro" id="IPR002104">
    <property type="entry name" value="Integrase_catalytic"/>
</dbReference>
<comment type="caution">
    <text evidence="11">The sequence shown here is derived from an EMBL/GenBank/DDBJ whole genome shotgun (WGS) entry which is preliminary data.</text>
</comment>
<dbReference type="PANTHER" id="PTHR30349:SF81">
    <property type="entry name" value="TYROSINE RECOMBINASE XERC"/>
    <property type="match status" value="1"/>
</dbReference>
<evidence type="ECO:0000313" key="11">
    <source>
        <dbReference type="EMBL" id="RJF91985.1"/>
    </source>
</evidence>
<keyword evidence="4" id="KW-0233">DNA recombination</keyword>
<evidence type="ECO:0000313" key="12">
    <source>
        <dbReference type="Proteomes" id="UP000265955"/>
    </source>
</evidence>
<keyword evidence="3 5" id="KW-0238">DNA-binding</keyword>
<dbReference type="EMBL" id="QYUO01000003">
    <property type="protein sequence ID" value="RJF91952.1"/>
    <property type="molecule type" value="Genomic_DNA"/>
</dbReference>
<evidence type="ECO:0000256" key="1">
    <source>
        <dbReference type="ARBA" id="ARBA00022829"/>
    </source>
</evidence>
<protein>
    <submittedName>
        <fullName evidence="11">Site-specific tyrosine recombinase XerC</fullName>
    </submittedName>
</protein>
<evidence type="ECO:0000259" key="7">
    <source>
        <dbReference type="PROSITE" id="PS51898"/>
    </source>
</evidence>
<feature type="domain" description="Tyr recombinase" evidence="7">
    <location>
        <begin position="140"/>
        <end position="324"/>
    </location>
</feature>
<evidence type="ECO:0000256" key="4">
    <source>
        <dbReference type="ARBA" id="ARBA00023172"/>
    </source>
</evidence>
<dbReference type="GO" id="GO:0003677">
    <property type="term" value="F:DNA binding"/>
    <property type="evidence" value="ECO:0007669"/>
    <property type="project" value="UniProtKB-UniRule"/>
</dbReference>
<keyword evidence="1" id="KW-0159">Chromosome partition</keyword>
<dbReference type="InterPro" id="IPR044068">
    <property type="entry name" value="CB"/>
</dbReference>
<feature type="domain" description="Core-binding (CB)" evidence="8">
    <location>
        <begin position="27"/>
        <end position="118"/>
    </location>
</feature>
<dbReference type="NCBIfam" id="NF002331">
    <property type="entry name" value="PRK01287.1"/>
    <property type="match status" value="1"/>
</dbReference>
<dbReference type="PROSITE" id="PS51898">
    <property type="entry name" value="TYR_RECOMBINASE"/>
    <property type="match status" value="1"/>
</dbReference>
<reference evidence="11" key="1">
    <citation type="submission" date="2018-09" db="EMBL/GenBank/DDBJ databases">
        <authorList>
            <person name="Parvin R."/>
            <person name="Begum J.A."/>
            <person name="Chowdhury E.H."/>
            <person name="Islam M.R."/>
            <person name="Harder T."/>
        </authorList>
    </citation>
    <scope>NUCLEOTIDE SEQUENCE</scope>
    <source>
        <strain evidence="11">K1R23-30</strain>
    </source>
</reference>
<dbReference type="GO" id="GO:0015074">
    <property type="term" value="P:DNA integration"/>
    <property type="evidence" value="ECO:0007669"/>
    <property type="project" value="UniProtKB-KW"/>
</dbReference>
<dbReference type="OrthoDB" id="9801717at2"/>
<dbReference type="InterPro" id="IPR010998">
    <property type="entry name" value="Integrase_recombinase_N"/>
</dbReference>
<dbReference type="Pfam" id="PF00589">
    <property type="entry name" value="Phage_integrase"/>
    <property type="match status" value="1"/>
</dbReference>
<name>A0A3A3FKW2_9BURK</name>
<dbReference type="InterPro" id="IPR050090">
    <property type="entry name" value="Tyrosine_recombinase_XerCD"/>
</dbReference>
<dbReference type="GO" id="GO:0006310">
    <property type="term" value="P:DNA recombination"/>
    <property type="evidence" value="ECO:0007669"/>
    <property type="project" value="UniProtKB-KW"/>
</dbReference>
<dbReference type="PANTHER" id="PTHR30349">
    <property type="entry name" value="PHAGE INTEGRASE-RELATED"/>
    <property type="match status" value="1"/>
</dbReference>
<dbReference type="GO" id="GO:0007059">
    <property type="term" value="P:chromosome segregation"/>
    <property type="evidence" value="ECO:0007669"/>
    <property type="project" value="UniProtKB-KW"/>
</dbReference>
<dbReference type="SUPFAM" id="SSF56349">
    <property type="entry name" value="DNA breaking-rejoining enzymes"/>
    <property type="match status" value="1"/>
</dbReference>
<dbReference type="Gene3D" id="1.10.150.130">
    <property type="match status" value="1"/>
</dbReference>
<evidence type="ECO:0000256" key="5">
    <source>
        <dbReference type="PROSITE-ProRule" id="PRU01248"/>
    </source>
</evidence>
<feature type="region of interest" description="Disordered" evidence="6">
    <location>
        <begin position="1"/>
        <end position="24"/>
    </location>
</feature>
<proteinExistence type="predicted"/>
<evidence type="ECO:0000313" key="9">
    <source>
        <dbReference type="EMBL" id="RJF91952.1"/>
    </source>
</evidence>
<evidence type="ECO:0000256" key="3">
    <source>
        <dbReference type="ARBA" id="ARBA00023125"/>
    </source>
</evidence>
<sequence length="371" mass="41712">MRAGVQPFRTRGKRQFNSPVGDPRDARGLTAAMRRFIDYRTMIGSTESGLWSMERYLRDFIVWADARAVTHPEHVTQAVLERYQRWLHHYRKKDGAPLSVASRRSKITPLKSFFKWLTKTGQIPANPASEIELPKAIRRLPRHVLSVDETERVLALADTASLIGLRDRAMMEVLYATGMRRMEIAKLEIGDIDADKCVVLIREGKGRKDRLIPLGERALHWVQEYLDKSRPLLAWNQQDSTLFLGQEGMALSPTWLSTHVASYVKRAELGKHGGCHLFRHTMATLMLEGGADIRFIQAMLGHAELSTTQIYAQVAIRQLQLVHASTHPGALRRVRGDQMTVDGSTSQPDAENAADALLAALDAEADEEDAC</sequence>
<keyword evidence="2" id="KW-0229">DNA integration</keyword>
<accession>A0A3A3FKW2</accession>
<evidence type="ECO:0000256" key="2">
    <source>
        <dbReference type="ARBA" id="ARBA00022908"/>
    </source>
</evidence>
<evidence type="ECO:0000259" key="8">
    <source>
        <dbReference type="PROSITE" id="PS51900"/>
    </source>
</evidence>
<dbReference type="PROSITE" id="PS51900">
    <property type="entry name" value="CB"/>
    <property type="match status" value="1"/>
</dbReference>
<dbReference type="RefSeq" id="WP_119771850.1">
    <property type="nucleotide sequence ID" value="NZ_QYUO01000003.1"/>
</dbReference>
<reference evidence="12" key="2">
    <citation type="submission" date="2018-09" db="EMBL/GenBank/DDBJ databases">
        <authorList>
            <person name="Zhu H."/>
        </authorList>
    </citation>
    <scope>NUCLEOTIDE SEQUENCE [LARGE SCALE GENOMIC DNA]</scope>
    <source>
        <strain evidence="12">K1R23-30</strain>
    </source>
</reference>
<dbReference type="Gene3D" id="1.10.443.10">
    <property type="entry name" value="Intergrase catalytic core"/>
    <property type="match status" value="1"/>
</dbReference>
<dbReference type="EMBL" id="QYUO01000003">
    <property type="protein sequence ID" value="RJF91978.1"/>
    <property type="molecule type" value="Genomic_DNA"/>
</dbReference>
<evidence type="ECO:0000256" key="6">
    <source>
        <dbReference type="SAM" id="MobiDB-lite"/>
    </source>
</evidence>
<dbReference type="Proteomes" id="UP000265955">
    <property type="component" value="Unassembled WGS sequence"/>
</dbReference>
<dbReference type="InterPro" id="IPR013762">
    <property type="entry name" value="Integrase-like_cat_sf"/>
</dbReference>
<organism evidence="11 12">
    <name type="scientific">Noviherbaspirillum saxi</name>
    <dbReference type="NCBI Taxonomy" id="2320863"/>
    <lineage>
        <taxon>Bacteria</taxon>
        <taxon>Pseudomonadati</taxon>
        <taxon>Pseudomonadota</taxon>
        <taxon>Betaproteobacteria</taxon>
        <taxon>Burkholderiales</taxon>
        <taxon>Oxalobacteraceae</taxon>
        <taxon>Noviherbaspirillum</taxon>
    </lineage>
</organism>
<dbReference type="EMBL" id="QYUO01000003">
    <property type="protein sequence ID" value="RJF91985.1"/>
    <property type="molecule type" value="Genomic_DNA"/>
</dbReference>